<comment type="caution">
    <text evidence="2">The sequence shown here is derived from an EMBL/GenBank/DDBJ whole genome shotgun (WGS) entry which is preliminary data.</text>
</comment>
<evidence type="ECO:0000313" key="2">
    <source>
        <dbReference type="EMBL" id="GIQ65379.1"/>
    </source>
</evidence>
<dbReference type="EMBL" id="BOVJ01000130">
    <property type="protein sequence ID" value="GIQ65379.1"/>
    <property type="molecule type" value="Genomic_DNA"/>
</dbReference>
<reference evidence="2 3" key="1">
    <citation type="submission" date="2021-04" db="EMBL/GenBank/DDBJ databases">
        <title>Draft genome sequence of Paenibacillus cisolokensis, LC2-13A.</title>
        <authorList>
            <person name="Uke A."/>
            <person name="Chhe C."/>
            <person name="Baramee S."/>
            <person name="Kosugi A."/>
        </authorList>
    </citation>
    <scope>NUCLEOTIDE SEQUENCE [LARGE SCALE GENOMIC DNA]</scope>
    <source>
        <strain evidence="2 3">LC2-13A</strain>
    </source>
</reference>
<name>A0ABQ4NAY6_9BACL</name>
<keyword evidence="1" id="KW-0812">Transmembrane</keyword>
<proteinExistence type="predicted"/>
<keyword evidence="1" id="KW-0472">Membrane</keyword>
<protein>
    <submittedName>
        <fullName evidence="2">Uncharacterized protein</fullName>
    </submittedName>
</protein>
<feature type="transmembrane region" description="Helical" evidence="1">
    <location>
        <begin position="44"/>
        <end position="66"/>
    </location>
</feature>
<organism evidence="2 3">
    <name type="scientific">Paenibacillus cisolokensis</name>
    <dbReference type="NCBI Taxonomy" id="1658519"/>
    <lineage>
        <taxon>Bacteria</taxon>
        <taxon>Bacillati</taxon>
        <taxon>Bacillota</taxon>
        <taxon>Bacilli</taxon>
        <taxon>Bacillales</taxon>
        <taxon>Paenibacillaceae</taxon>
        <taxon>Paenibacillus</taxon>
    </lineage>
</organism>
<keyword evidence="3" id="KW-1185">Reference proteome</keyword>
<dbReference type="Proteomes" id="UP000680304">
    <property type="component" value="Unassembled WGS sequence"/>
</dbReference>
<accession>A0ABQ4NAY6</accession>
<sequence length="92" mass="10813">MPGLTQLVRFDSPGLQTFRAVACLSVKKFEGVIRLRMNWYYRMMLSYTPIFFVAVSSLIIVFFTMLNNASEKNIWRRIRRSLSRLCGIRMPT</sequence>
<gene>
    <name evidence="2" type="ORF">PACILC2_39470</name>
</gene>
<keyword evidence="1" id="KW-1133">Transmembrane helix</keyword>
<evidence type="ECO:0000313" key="3">
    <source>
        <dbReference type="Proteomes" id="UP000680304"/>
    </source>
</evidence>
<evidence type="ECO:0000256" key="1">
    <source>
        <dbReference type="SAM" id="Phobius"/>
    </source>
</evidence>